<keyword evidence="1" id="KW-0324">Glycolysis</keyword>
<comment type="similarity">
    <text evidence="1">Belongs to the class II fructose-bisphosphate aldolase family.</text>
</comment>
<dbReference type="GO" id="GO:0004332">
    <property type="term" value="F:fructose-bisphosphate aldolase activity"/>
    <property type="evidence" value="ECO:0007669"/>
    <property type="project" value="UniProtKB-EC"/>
</dbReference>
<reference evidence="3 4" key="1">
    <citation type="journal article" date="2023" name="IMA Fungus">
        <title>Comparative genomic study of the Penicillium genus elucidates a diverse pangenome and 15 lateral gene transfer events.</title>
        <authorList>
            <person name="Petersen C."/>
            <person name="Sorensen T."/>
            <person name="Nielsen M.R."/>
            <person name="Sondergaard T.E."/>
            <person name="Sorensen J.L."/>
            <person name="Fitzpatrick D.A."/>
            <person name="Frisvad J.C."/>
            <person name="Nielsen K.L."/>
        </authorList>
    </citation>
    <scope>NUCLEOTIDE SEQUENCE [LARGE SCALE GENOMIC DNA]</scope>
    <source>
        <strain evidence="3 4">IBT 35679</strain>
    </source>
</reference>
<dbReference type="GO" id="GO:0008270">
    <property type="term" value="F:zinc ion binding"/>
    <property type="evidence" value="ECO:0007669"/>
    <property type="project" value="UniProtKB-UniRule"/>
</dbReference>
<keyword evidence="1" id="KW-0456">Lyase</keyword>
<dbReference type="EC" id="4.1.2.13" evidence="1"/>
<evidence type="ECO:0000313" key="4">
    <source>
        <dbReference type="Proteomes" id="UP001220324"/>
    </source>
</evidence>
<dbReference type="GO" id="GO:0006096">
    <property type="term" value="P:glycolytic process"/>
    <property type="evidence" value="ECO:0007669"/>
    <property type="project" value="UniProtKB-KW"/>
</dbReference>
<dbReference type="SUPFAM" id="SSF51569">
    <property type="entry name" value="Aldolase"/>
    <property type="match status" value="1"/>
</dbReference>
<protein>
    <recommendedName>
        <fullName evidence="1">Fructose-bisphosphate aldolase</fullName>
        <shortName evidence="1">FBP aldolase</shortName>
        <ecNumber evidence="1">4.1.2.13</ecNumber>
    </recommendedName>
</protein>
<keyword evidence="1" id="KW-0479">Metal-binding</keyword>
<evidence type="ECO:0000256" key="1">
    <source>
        <dbReference type="RuleBase" id="RU366023"/>
    </source>
</evidence>
<dbReference type="Gene3D" id="3.20.20.70">
    <property type="entry name" value="Aldolase class I"/>
    <property type="match status" value="1"/>
</dbReference>
<feature type="region of interest" description="Disordered" evidence="2">
    <location>
        <begin position="69"/>
        <end position="89"/>
    </location>
</feature>
<gene>
    <name evidence="3" type="ORF">N7494_001420</name>
</gene>
<dbReference type="Proteomes" id="UP001220324">
    <property type="component" value="Unassembled WGS sequence"/>
</dbReference>
<comment type="pathway">
    <text evidence="1">Carbohydrate degradation; glycolysis; D-glyceraldehyde 3-phosphate and glycerone phosphate from D-glucose: step 4/4.</text>
</comment>
<evidence type="ECO:0000313" key="3">
    <source>
        <dbReference type="EMBL" id="KAJ5557505.1"/>
    </source>
</evidence>
<keyword evidence="1" id="KW-0862">Zinc</keyword>
<proteinExistence type="inferred from homology"/>
<comment type="function">
    <text evidence="1">Catalyzes the aldol condensation of dihydroxyacetone phosphate (DHAP or glycerone-phosphate) with glyceraldehyde 3-phosphate (G3P) to form fructose 1,6-bisphosphate (FBP) in gluconeogenesis and the reverse reaction in glycolysis.</text>
</comment>
<comment type="caution">
    <text evidence="3">The sequence shown here is derived from an EMBL/GenBank/DDBJ whole genome shotgun (WGS) entry which is preliminary data.</text>
</comment>
<dbReference type="InterPro" id="IPR013785">
    <property type="entry name" value="Aldolase_TIM"/>
</dbReference>
<dbReference type="Pfam" id="PF01116">
    <property type="entry name" value="F_bP_aldolase"/>
    <property type="match status" value="1"/>
</dbReference>
<sequence>MDTGDLAGILTNPDDVEEFIASGIDFLAPSVGNVHGDYGPKGPELDLERLQGIFKSMNGRVRLVLHGTNDTTGIDSSVHQGWSDQGERE</sequence>
<evidence type="ECO:0000256" key="2">
    <source>
        <dbReference type="SAM" id="MobiDB-lite"/>
    </source>
</evidence>
<comment type="cofactor">
    <cofactor evidence="1">
        <name>Zn(2+)</name>
        <dbReference type="ChEBI" id="CHEBI:29105"/>
    </cofactor>
    <text evidence="1">Binds 2 Zn(2+) ions per subunit. One is catalytic and the other provides a structural contribution.</text>
</comment>
<dbReference type="EMBL" id="JAQIZZ010000001">
    <property type="protein sequence ID" value="KAJ5557505.1"/>
    <property type="molecule type" value="Genomic_DNA"/>
</dbReference>
<dbReference type="AlphaFoldDB" id="A0AAD6D9I9"/>
<keyword evidence="4" id="KW-1185">Reference proteome</keyword>
<organism evidence="3 4">
    <name type="scientific">Penicillium frequentans</name>
    <dbReference type="NCBI Taxonomy" id="3151616"/>
    <lineage>
        <taxon>Eukaryota</taxon>
        <taxon>Fungi</taxon>
        <taxon>Dikarya</taxon>
        <taxon>Ascomycota</taxon>
        <taxon>Pezizomycotina</taxon>
        <taxon>Eurotiomycetes</taxon>
        <taxon>Eurotiomycetidae</taxon>
        <taxon>Eurotiales</taxon>
        <taxon>Aspergillaceae</taxon>
        <taxon>Penicillium</taxon>
    </lineage>
</organism>
<feature type="compositionally biased region" description="Polar residues" evidence="2">
    <location>
        <begin position="69"/>
        <end position="83"/>
    </location>
</feature>
<name>A0AAD6D9I9_9EURO</name>
<accession>A0AAD6D9I9</accession>
<dbReference type="InterPro" id="IPR000771">
    <property type="entry name" value="FBA_II"/>
</dbReference>
<comment type="catalytic activity">
    <reaction evidence="1">
        <text>beta-D-fructose 1,6-bisphosphate = D-glyceraldehyde 3-phosphate + dihydroxyacetone phosphate</text>
        <dbReference type="Rhea" id="RHEA:14729"/>
        <dbReference type="ChEBI" id="CHEBI:32966"/>
        <dbReference type="ChEBI" id="CHEBI:57642"/>
        <dbReference type="ChEBI" id="CHEBI:59776"/>
        <dbReference type="EC" id="4.1.2.13"/>
    </reaction>
</comment>